<proteinExistence type="predicted"/>
<dbReference type="GeneID" id="300180251"/>
<protein>
    <submittedName>
        <fullName evidence="1">Uncharacterized protein</fullName>
    </submittedName>
</protein>
<reference evidence="1 2" key="1">
    <citation type="submission" date="2015-11" db="EMBL/GenBank/DDBJ databases">
        <title>Draft WGS of Vibrio toranzoniae.</title>
        <authorList>
            <person name="Lasa A."/>
            <person name="Romalde J.L."/>
        </authorList>
    </citation>
    <scope>NUCLEOTIDE SEQUENCE [LARGE SCALE GENOMIC DNA]</scope>
    <source>
        <strain evidence="1 2">Vb 10.8</strain>
    </source>
</reference>
<dbReference type="RefSeq" id="WP_060467614.1">
    <property type="nucleotide sequence ID" value="NZ_AP025515.1"/>
</dbReference>
<organism evidence="1 2">
    <name type="scientific">Vibrio toranzoniae</name>
    <dbReference type="NCBI Taxonomy" id="1194427"/>
    <lineage>
        <taxon>Bacteria</taxon>
        <taxon>Pseudomonadati</taxon>
        <taxon>Pseudomonadota</taxon>
        <taxon>Gammaproteobacteria</taxon>
        <taxon>Vibrionales</taxon>
        <taxon>Vibrionaceae</taxon>
        <taxon>Vibrio</taxon>
    </lineage>
</organism>
<comment type="caution">
    <text evidence="1">The sequence shown here is derived from an EMBL/GenBank/DDBJ whole genome shotgun (WGS) entry which is preliminary data.</text>
</comment>
<dbReference type="OrthoDB" id="7067716at2"/>
<dbReference type="EMBL" id="LMXU01000010">
    <property type="protein sequence ID" value="KWU01637.1"/>
    <property type="molecule type" value="Genomic_DNA"/>
</dbReference>
<dbReference type="AlphaFoldDB" id="A0A109DA11"/>
<name>A0A109DA11_9VIBR</name>
<keyword evidence="2" id="KW-1185">Reference proteome</keyword>
<evidence type="ECO:0000313" key="2">
    <source>
        <dbReference type="Proteomes" id="UP000057389"/>
    </source>
</evidence>
<dbReference type="Proteomes" id="UP000057389">
    <property type="component" value="Unassembled WGS sequence"/>
</dbReference>
<evidence type="ECO:0000313" key="1">
    <source>
        <dbReference type="EMBL" id="KWU01637.1"/>
    </source>
</evidence>
<accession>A0A109DA11</accession>
<sequence length="82" mass="8828">MKAVVAGISPSAGIYAAEIDGSGEYVIFELLDTDEPEIGDVIVHSDFYSLGGETYKNQTQGCSIEVYVQNVGDRNTARHMLA</sequence>
<gene>
    <name evidence="1" type="ORF">APQ14_04795</name>
</gene>